<keyword evidence="5 8" id="KW-0106">Calcium</keyword>
<keyword evidence="8" id="KW-0378">Hydrolase</keyword>
<name>A0A815R0R8_9BILA</name>
<dbReference type="OrthoDB" id="5841574at2759"/>
<dbReference type="SUPFAM" id="SSF48619">
    <property type="entry name" value="Phospholipase A2, PLA2"/>
    <property type="match status" value="1"/>
</dbReference>
<keyword evidence="8" id="KW-0443">Lipid metabolism</keyword>
<comment type="cofactor">
    <cofactor evidence="5">
        <name>Ca(2+)</name>
        <dbReference type="ChEBI" id="CHEBI:29108"/>
    </cofactor>
    <text evidence="5">Binds 1 Ca(2+) ion per subunit.</text>
</comment>
<evidence type="ECO:0000256" key="7">
    <source>
        <dbReference type="RuleBase" id="RU003654"/>
    </source>
</evidence>
<evidence type="ECO:0000313" key="12">
    <source>
        <dbReference type="EMBL" id="CAF3877385.1"/>
    </source>
</evidence>
<evidence type="ECO:0000256" key="6">
    <source>
        <dbReference type="PIRSR" id="PIRSR601211-3"/>
    </source>
</evidence>
<accession>A0A815R0R8</accession>
<comment type="catalytic activity">
    <reaction evidence="8">
        <text>a 1,2-diacyl-sn-glycero-3-phosphocholine + H2O = a 1-acyl-sn-glycero-3-phosphocholine + a fatty acid + H(+)</text>
        <dbReference type="Rhea" id="RHEA:15801"/>
        <dbReference type="ChEBI" id="CHEBI:15377"/>
        <dbReference type="ChEBI" id="CHEBI:15378"/>
        <dbReference type="ChEBI" id="CHEBI:28868"/>
        <dbReference type="ChEBI" id="CHEBI:57643"/>
        <dbReference type="ChEBI" id="CHEBI:58168"/>
        <dbReference type="EC" id="3.1.1.4"/>
    </reaction>
</comment>
<dbReference type="GO" id="GO:0050482">
    <property type="term" value="P:arachidonate secretion"/>
    <property type="evidence" value="ECO:0007669"/>
    <property type="project" value="InterPro"/>
</dbReference>
<dbReference type="Proteomes" id="UP000682733">
    <property type="component" value="Unassembled WGS sequence"/>
</dbReference>
<comment type="caution">
    <text evidence="11">The sequence shown here is derived from an EMBL/GenBank/DDBJ whole genome shotgun (WGS) entry which is preliminary data.</text>
</comment>
<dbReference type="GO" id="GO:0005576">
    <property type="term" value="C:extracellular region"/>
    <property type="evidence" value="ECO:0007669"/>
    <property type="project" value="UniProtKB-SubCell"/>
</dbReference>
<dbReference type="EMBL" id="CAJNOQ010020516">
    <property type="protein sequence ID" value="CAF1470334.1"/>
    <property type="molecule type" value="Genomic_DNA"/>
</dbReference>
<evidence type="ECO:0000313" key="13">
    <source>
        <dbReference type="EMBL" id="CAF4338293.1"/>
    </source>
</evidence>
<feature type="binding site" evidence="5">
    <location>
        <position position="40"/>
    </location>
    <ligand>
        <name>Ca(2+)</name>
        <dbReference type="ChEBI" id="CHEBI:29108"/>
    </ligand>
</feature>
<proteinExistence type="inferred from homology"/>
<dbReference type="Gene3D" id="1.20.90.10">
    <property type="entry name" value="Phospholipase A2 domain"/>
    <property type="match status" value="1"/>
</dbReference>
<feature type="binding site" evidence="5">
    <location>
        <position position="42"/>
    </location>
    <ligand>
        <name>Ca(2+)</name>
        <dbReference type="ChEBI" id="CHEBI:29108"/>
    </ligand>
</feature>
<dbReference type="AlphaFoldDB" id="A0A815R0R8"/>
<dbReference type="GO" id="GO:0016042">
    <property type="term" value="P:lipid catabolic process"/>
    <property type="evidence" value="ECO:0007669"/>
    <property type="project" value="InterPro"/>
</dbReference>
<dbReference type="SMART" id="SM00085">
    <property type="entry name" value="PA2c"/>
    <property type="match status" value="1"/>
</dbReference>
<feature type="disulfide bond" evidence="6">
    <location>
        <begin position="39"/>
        <end position="57"/>
    </location>
</feature>
<dbReference type="InterPro" id="IPR016090">
    <property type="entry name" value="PLA2-like_dom"/>
</dbReference>
<dbReference type="Proteomes" id="UP000663829">
    <property type="component" value="Unassembled WGS sequence"/>
</dbReference>
<dbReference type="CDD" id="cd00125">
    <property type="entry name" value="PLA2c"/>
    <property type="match status" value="1"/>
</dbReference>
<keyword evidence="3 6" id="KW-1015">Disulfide bond</keyword>
<organism evidence="11 14">
    <name type="scientific">Didymodactylos carnosus</name>
    <dbReference type="NCBI Taxonomy" id="1234261"/>
    <lineage>
        <taxon>Eukaryota</taxon>
        <taxon>Metazoa</taxon>
        <taxon>Spiralia</taxon>
        <taxon>Gnathifera</taxon>
        <taxon>Rotifera</taxon>
        <taxon>Eurotatoria</taxon>
        <taxon>Bdelloidea</taxon>
        <taxon>Philodinida</taxon>
        <taxon>Philodinidae</taxon>
        <taxon>Didymodactylos</taxon>
    </lineage>
</organism>
<keyword evidence="5" id="KW-0479">Metal-binding</keyword>
<evidence type="ECO:0000313" key="10">
    <source>
        <dbReference type="EMBL" id="CAF1110360.1"/>
    </source>
</evidence>
<dbReference type="GO" id="GO:0005509">
    <property type="term" value="F:calcium ion binding"/>
    <property type="evidence" value="ECO:0007669"/>
    <property type="project" value="InterPro"/>
</dbReference>
<evidence type="ECO:0000256" key="8">
    <source>
        <dbReference type="RuleBase" id="RU361236"/>
    </source>
</evidence>
<dbReference type="EMBL" id="CAJOBC010085985">
    <property type="protein sequence ID" value="CAF4338293.1"/>
    <property type="molecule type" value="Genomic_DNA"/>
</dbReference>
<feature type="disulfide bond" evidence="6">
    <location>
        <begin position="93"/>
        <end position="106"/>
    </location>
</feature>
<evidence type="ECO:0000256" key="2">
    <source>
        <dbReference type="ARBA" id="ARBA00022525"/>
    </source>
</evidence>
<keyword evidence="2 8" id="KW-0964">Secreted</keyword>
<evidence type="ECO:0000256" key="3">
    <source>
        <dbReference type="ARBA" id="ARBA00023157"/>
    </source>
</evidence>
<feature type="binding site" evidence="5">
    <location>
        <position position="61"/>
    </location>
    <ligand>
        <name>Ca(2+)</name>
        <dbReference type="ChEBI" id="CHEBI:29108"/>
    </ligand>
</feature>
<dbReference type="PROSITE" id="PS00118">
    <property type="entry name" value="PA2_HIS"/>
    <property type="match status" value="1"/>
</dbReference>
<dbReference type="EMBL" id="CAJNOK010010250">
    <property type="protein sequence ID" value="CAF1110360.1"/>
    <property type="molecule type" value="Genomic_DNA"/>
</dbReference>
<evidence type="ECO:0000259" key="9">
    <source>
        <dbReference type="SMART" id="SM00085"/>
    </source>
</evidence>
<dbReference type="GO" id="GO:0006644">
    <property type="term" value="P:phospholipid metabolic process"/>
    <property type="evidence" value="ECO:0007669"/>
    <property type="project" value="InterPro"/>
</dbReference>
<dbReference type="Pfam" id="PF00068">
    <property type="entry name" value="Phospholip_A2_1"/>
    <property type="match status" value="1"/>
</dbReference>
<feature type="active site" evidence="4">
    <location>
        <position position="109"/>
    </location>
</feature>
<dbReference type="PANTHER" id="PTHR11716:SF100">
    <property type="entry name" value="PHOSPHOLIPASE A2"/>
    <property type="match status" value="1"/>
</dbReference>
<comment type="subcellular location">
    <subcellularLocation>
        <location evidence="1 8">Secreted</location>
    </subcellularLocation>
</comment>
<dbReference type="EMBL" id="CAJOBA010012981">
    <property type="protein sequence ID" value="CAF3877385.1"/>
    <property type="molecule type" value="Genomic_DNA"/>
</dbReference>
<dbReference type="InterPro" id="IPR033113">
    <property type="entry name" value="PLA2_histidine"/>
</dbReference>
<dbReference type="PANTHER" id="PTHR11716">
    <property type="entry name" value="PHOSPHOLIPASE A2 FAMILY MEMBER"/>
    <property type="match status" value="1"/>
</dbReference>
<feature type="active site" evidence="4">
    <location>
        <position position="60"/>
    </location>
</feature>
<feature type="disulfide bond" evidence="6">
    <location>
        <begin position="56"/>
        <end position="115"/>
    </location>
</feature>
<comment type="similarity">
    <text evidence="7">Belongs to the phospholipase A2 family.</text>
</comment>
<reference evidence="11" key="1">
    <citation type="submission" date="2021-02" db="EMBL/GenBank/DDBJ databases">
        <authorList>
            <person name="Nowell W R."/>
        </authorList>
    </citation>
    <scope>NUCLEOTIDE SEQUENCE</scope>
</reference>
<evidence type="ECO:0000313" key="14">
    <source>
        <dbReference type="Proteomes" id="UP000663829"/>
    </source>
</evidence>
<dbReference type="EC" id="3.1.1.4" evidence="8"/>
<sequence>MVYSSPRAVGQSRNLLQFNNMISHKGLSSSEYTDYGCWCGRGSHGSEKFIDQTDLCCKIHDKCYDAYFGWFDGCWPYATYYSWVGHDNGEIECSATQQDTCDYKVCMCDKLAADCFKENRPSYSTTNVDIQSEICV</sequence>
<dbReference type="GO" id="GO:0005543">
    <property type="term" value="F:phospholipid binding"/>
    <property type="evidence" value="ECO:0007669"/>
    <property type="project" value="TreeGrafter"/>
</dbReference>
<dbReference type="InterPro" id="IPR001211">
    <property type="entry name" value="PLA2"/>
</dbReference>
<dbReference type="GO" id="GO:0047498">
    <property type="term" value="F:calcium-dependent phospholipase A2 activity"/>
    <property type="evidence" value="ECO:0007669"/>
    <property type="project" value="TreeGrafter"/>
</dbReference>
<feature type="disulfide bond" evidence="6">
    <location>
        <begin position="63"/>
        <end position="108"/>
    </location>
</feature>
<dbReference type="Proteomes" id="UP000681722">
    <property type="component" value="Unassembled WGS sequence"/>
</dbReference>
<keyword evidence="14" id="KW-1185">Reference proteome</keyword>
<dbReference type="PRINTS" id="PR00389">
    <property type="entry name" value="PHPHLIPASEA2"/>
</dbReference>
<dbReference type="Proteomes" id="UP000677228">
    <property type="component" value="Unassembled WGS sequence"/>
</dbReference>
<evidence type="ECO:0000256" key="4">
    <source>
        <dbReference type="PIRSR" id="PIRSR601211-1"/>
    </source>
</evidence>
<evidence type="ECO:0000256" key="5">
    <source>
        <dbReference type="PIRSR" id="PIRSR601211-2"/>
    </source>
</evidence>
<dbReference type="InterPro" id="IPR036444">
    <property type="entry name" value="PLipase_A2_dom_sf"/>
</dbReference>
<feature type="domain" description="Phospholipase A2-like central" evidence="9">
    <location>
        <begin position="14"/>
        <end position="136"/>
    </location>
</feature>
<feature type="disulfide bond" evidence="6">
    <location>
        <begin position="74"/>
        <end position="101"/>
    </location>
</feature>
<evidence type="ECO:0000256" key="1">
    <source>
        <dbReference type="ARBA" id="ARBA00004613"/>
    </source>
</evidence>
<gene>
    <name evidence="11" type="ORF">GPM918_LOCUS35439</name>
    <name evidence="10" type="ORF">OVA965_LOCUS19732</name>
    <name evidence="13" type="ORF">SRO942_LOCUS36158</name>
    <name evidence="12" type="ORF">TMI583_LOCUS19874</name>
</gene>
<protein>
    <recommendedName>
        <fullName evidence="8">Phospholipase A2</fullName>
        <ecNumber evidence="8">3.1.1.4</ecNumber>
    </recommendedName>
</protein>
<evidence type="ECO:0000313" key="11">
    <source>
        <dbReference type="EMBL" id="CAF1470334.1"/>
    </source>
</evidence>